<sequence>MKLTFEEGIFAVKFARSIIESHLSGYELVVNDYPSKFNEKRGAFVTLHTYPDHDLRGCIGIPEPIMPLIEALREAAISSALSDPRFPPVTLEEMGNIVVEVSILTPPQLIKVSHPREYLEKIKIGRDGLIIEYGVYRGLLLPQVPVEWGWDVEEYLANLCLKAGLPPDVWLDERVKIYKFEAQIFEEVEPRGNVVEKTHAYE</sequence>
<dbReference type="Gene3D" id="3.30.1490.150">
    <property type="entry name" value="Hypothetical protein ph0010, domain 2"/>
    <property type="match status" value="1"/>
</dbReference>
<reference evidence="3 4" key="1">
    <citation type="submission" date="2011-09" db="EMBL/GenBank/DDBJ databases">
        <title>The draft genome of Methanotorris formicicus Mc-S-70.</title>
        <authorList>
            <consortium name="US DOE Joint Genome Institute (JGI-PGF)"/>
            <person name="Lucas S."/>
            <person name="Han J."/>
            <person name="Lapidus A."/>
            <person name="Cheng J.-F."/>
            <person name="Goodwin L."/>
            <person name="Pitluck S."/>
            <person name="Peters L."/>
            <person name="Land M.L."/>
            <person name="Hauser L."/>
            <person name="Sieprawska-Lupa M."/>
            <person name="Takai K."/>
            <person name="Miyazaki J."/>
            <person name="Whitman W."/>
            <person name="Woyke T.J."/>
        </authorList>
    </citation>
    <scope>NUCLEOTIDE SEQUENCE [LARGE SCALE GENOMIC DNA]</scope>
    <source>
        <strain evidence="3 4">Mc-S-70</strain>
    </source>
</reference>
<dbReference type="Proteomes" id="UP000003706">
    <property type="component" value="Unassembled WGS sequence"/>
</dbReference>
<dbReference type="PATRIC" id="fig|647171.4.peg.690"/>
<evidence type="ECO:0000313" key="3">
    <source>
        <dbReference type="EMBL" id="EHP87578.1"/>
    </source>
</evidence>
<dbReference type="PANTHER" id="PTHR13016">
    <property type="entry name" value="AMMECR1 HOMOLOG"/>
    <property type="match status" value="1"/>
</dbReference>
<keyword evidence="4" id="KW-1185">Reference proteome</keyword>
<dbReference type="SUPFAM" id="SSF143447">
    <property type="entry name" value="AMMECR1-like"/>
    <property type="match status" value="1"/>
</dbReference>
<comment type="caution">
    <text evidence="3">The sequence shown here is derived from an EMBL/GenBank/DDBJ whole genome shotgun (WGS) entry which is preliminary data.</text>
</comment>
<dbReference type="InterPro" id="IPR023473">
    <property type="entry name" value="AMMECR1"/>
</dbReference>
<dbReference type="InterPro" id="IPR036071">
    <property type="entry name" value="AMMECR1_dom_sf"/>
</dbReference>
<accession>H1KY26</accession>
<dbReference type="InterPro" id="IPR023472">
    <property type="entry name" value="Uncharacterised_MJ0810"/>
</dbReference>
<dbReference type="AlphaFoldDB" id="H1KY26"/>
<dbReference type="InterPro" id="IPR027623">
    <property type="entry name" value="AmmeMemoSam_A"/>
</dbReference>
<dbReference type="HAMAP" id="MF_00645">
    <property type="entry name" value="AMMECR1"/>
    <property type="match status" value="1"/>
</dbReference>
<name>H1KY26_9EURY</name>
<evidence type="ECO:0000259" key="2">
    <source>
        <dbReference type="PROSITE" id="PS51112"/>
    </source>
</evidence>
<evidence type="ECO:0000256" key="1">
    <source>
        <dbReference type="HAMAP-Rule" id="MF_00645"/>
    </source>
</evidence>
<dbReference type="RefSeq" id="WP_007044141.1">
    <property type="nucleotide sequence ID" value="NZ_AGJL01000013.1"/>
</dbReference>
<dbReference type="NCBIfam" id="TIGR04335">
    <property type="entry name" value="AmmeMemoSam_A"/>
    <property type="match status" value="1"/>
</dbReference>
<organism evidence="3 4">
    <name type="scientific">Methanotorris formicicus Mc-S-70</name>
    <dbReference type="NCBI Taxonomy" id="647171"/>
    <lineage>
        <taxon>Archaea</taxon>
        <taxon>Methanobacteriati</taxon>
        <taxon>Methanobacteriota</taxon>
        <taxon>Methanomada group</taxon>
        <taxon>Methanococci</taxon>
        <taxon>Methanococcales</taxon>
        <taxon>Methanocaldococcaceae</taxon>
        <taxon>Methanotorris</taxon>
    </lineage>
</organism>
<evidence type="ECO:0000313" key="4">
    <source>
        <dbReference type="Proteomes" id="UP000003706"/>
    </source>
</evidence>
<dbReference type="InterPro" id="IPR027485">
    <property type="entry name" value="AMMECR1_N"/>
</dbReference>
<protein>
    <recommendedName>
        <fullName evidence="1">Protein MetfoDRAFT_0699</fullName>
    </recommendedName>
</protein>
<dbReference type="STRING" id="647171.MetfoDRAFT_0699"/>
<dbReference type="EMBL" id="AGJL01000013">
    <property type="protein sequence ID" value="EHP87578.1"/>
    <property type="molecule type" value="Genomic_DNA"/>
</dbReference>
<dbReference type="NCBIfam" id="TIGR00296">
    <property type="entry name" value="TIGR00296 family protein"/>
    <property type="match status" value="1"/>
</dbReference>
<dbReference type="Gene3D" id="3.30.700.20">
    <property type="entry name" value="Hypothetical protein ph0010, domain 1"/>
    <property type="match status" value="1"/>
</dbReference>
<dbReference type="PANTHER" id="PTHR13016:SF0">
    <property type="entry name" value="AMME SYNDROME CANDIDATE GENE 1 PROTEIN"/>
    <property type="match status" value="1"/>
</dbReference>
<proteinExistence type="inferred from homology"/>
<dbReference type="PROSITE" id="PS51112">
    <property type="entry name" value="AMMECR1"/>
    <property type="match status" value="1"/>
</dbReference>
<dbReference type="Pfam" id="PF01871">
    <property type="entry name" value="AMMECR1"/>
    <property type="match status" value="1"/>
</dbReference>
<dbReference type="InterPro" id="IPR002733">
    <property type="entry name" value="AMMECR1_domain"/>
</dbReference>
<dbReference type="OrthoDB" id="25187at2157"/>
<feature type="domain" description="AMMECR1" evidence="2">
    <location>
        <begin position="6"/>
        <end position="196"/>
    </location>
</feature>
<gene>
    <name evidence="3" type="ORF">MetfoDRAFT_0699</name>
</gene>